<sequence length="207" mass="23513">MAGKKSMCKIGAVILAAGKSTRMGKPKLLLPYKGKPLFMHPLQLALQHQLHPIVCITGCYHEQMRHLLSPLEKDVAVVFNSSFESGMASSLKIGIQSMPKQVDAALIFLGDQPLIPEKVVQRIMKEFKKSKREGIKIIRPLFGKRLGHPILFEKSLFREFEGLEGDEGGKSIINRHKEALKLLHFEREEWGIDIDTEEEYRILIEKD</sequence>
<keyword evidence="3" id="KW-1185">Reference proteome</keyword>
<accession>A0A4P6UVA5</accession>
<dbReference type="Proteomes" id="UP000291151">
    <property type="component" value="Chromosome"/>
</dbReference>
<dbReference type="AlphaFoldDB" id="A0A4P6UVA5"/>
<dbReference type="PANTHER" id="PTHR43777:SF1">
    <property type="entry name" value="MOLYBDENUM COFACTOR CYTIDYLYLTRANSFERASE"/>
    <property type="match status" value="1"/>
</dbReference>
<organism evidence="2 3">
    <name type="scientific">Ureibacillus thermophilus</name>
    <dbReference type="NCBI Taxonomy" id="367743"/>
    <lineage>
        <taxon>Bacteria</taxon>
        <taxon>Bacillati</taxon>
        <taxon>Bacillota</taxon>
        <taxon>Bacilli</taxon>
        <taxon>Bacillales</taxon>
        <taxon>Caryophanaceae</taxon>
        <taxon>Ureibacillus</taxon>
    </lineage>
</organism>
<dbReference type="Pfam" id="PF12804">
    <property type="entry name" value="NTP_transf_3"/>
    <property type="match status" value="1"/>
</dbReference>
<dbReference type="PANTHER" id="PTHR43777">
    <property type="entry name" value="MOLYBDENUM COFACTOR CYTIDYLYLTRANSFERASE"/>
    <property type="match status" value="1"/>
</dbReference>
<feature type="domain" description="MobA-like NTP transferase" evidence="1">
    <location>
        <begin position="12"/>
        <end position="178"/>
    </location>
</feature>
<dbReference type="Gene3D" id="3.90.550.10">
    <property type="entry name" value="Spore Coat Polysaccharide Biosynthesis Protein SpsA, Chain A"/>
    <property type="match status" value="1"/>
</dbReference>
<keyword evidence="2" id="KW-0808">Transferase</keyword>
<dbReference type="EMBL" id="CP036528">
    <property type="protein sequence ID" value="QBK26056.1"/>
    <property type="molecule type" value="Genomic_DNA"/>
</dbReference>
<dbReference type="GO" id="GO:0016779">
    <property type="term" value="F:nucleotidyltransferase activity"/>
    <property type="evidence" value="ECO:0007669"/>
    <property type="project" value="UniProtKB-ARBA"/>
</dbReference>
<name>A0A4P6UVA5_9BACL</name>
<dbReference type="CDD" id="cd04182">
    <property type="entry name" value="GT_2_like_f"/>
    <property type="match status" value="1"/>
</dbReference>
<proteinExistence type="predicted"/>
<dbReference type="InterPro" id="IPR029044">
    <property type="entry name" value="Nucleotide-diphossugar_trans"/>
</dbReference>
<reference evidence="2 3" key="1">
    <citation type="submission" date="2019-02" db="EMBL/GenBank/DDBJ databases">
        <title>Ureibacillus thermophilus.</title>
        <authorList>
            <person name="Sunny J.S."/>
            <person name="Natarajan A."/>
            <person name="Saleena L.M."/>
        </authorList>
    </citation>
    <scope>NUCLEOTIDE SEQUENCE [LARGE SCALE GENOMIC DNA]</scope>
    <source>
        <strain evidence="2 3">LM102</strain>
    </source>
</reference>
<dbReference type="SUPFAM" id="SSF53448">
    <property type="entry name" value="Nucleotide-diphospho-sugar transferases"/>
    <property type="match status" value="1"/>
</dbReference>
<dbReference type="InterPro" id="IPR025877">
    <property type="entry name" value="MobA-like_NTP_Trfase"/>
</dbReference>
<evidence type="ECO:0000313" key="3">
    <source>
        <dbReference type="Proteomes" id="UP000291151"/>
    </source>
</evidence>
<dbReference type="KEGG" id="uth:DKZ56_09370"/>
<protein>
    <submittedName>
        <fullName evidence="2">Nucleotidyltransferase family protein</fullName>
    </submittedName>
</protein>
<evidence type="ECO:0000259" key="1">
    <source>
        <dbReference type="Pfam" id="PF12804"/>
    </source>
</evidence>
<gene>
    <name evidence="2" type="ORF">DKZ56_09370</name>
</gene>
<evidence type="ECO:0000313" key="2">
    <source>
        <dbReference type="EMBL" id="QBK26056.1"/>
    </source>
</evidence>